<reference evidence="2" key="1">
    <citation type="submission" date="2021-02" db="EMBL/GenBank/DDBJ databases">
        <authorList>
            <person name="Nowell W R."/>
        </authorList>
    </citation>
    <scope>NUCLEOTIDE SEQUENCE</scope>
</reference>
<feature type="non-terminal residue" evidence="2">
    <location>
        <position position="1"/>
    </location>
</feature>
<feature type="region of interest" description="Disordered" evidence="1">
    <location>
        <begin position="1"/>
        <end position="20"/>
    </location>
</feature>
<evidence type="ECO:0000256" key="1">
    <source>
        <dbReference type="SAM" id="MobiDB-lite"/>
    </source>
</evidence>
<dbReference type="AlphaFoldDB" id="A0A813SFT2"/>
<evidence type="ECO:0000313" key="2">
    <source>
        <dbReference type="EMBL" id="CAF0795687.1"/>
    </source>
</evidence>
<evidence type="ECO:0000313" key="3">
    <source>
        <dbReference type="Proteomes" id="UP000663845"/>
    </source>
</evidence>
<name>A0A813SFT2_9BILA</name>
<comment type="caution">
    <text evidence="2">The sequence shown here is derived from an EMBL/GenBank/DDBJ whole genome shotgun (WGS) entry which is preliminary data.</text>
</comment>
<sequence length="59" mass="6388">MGNYLPNFRGNTDHGTRETKRRAGWLPVAVTTNVSMIFATDLSSAVGETVSNDDSLSTQ</sequence>
<dbReference type="EMBL" id="CAJNOG010000029">
    <property type="protein sequence ID" value="CAF0795687.1"/>
    <property type="molecule type" value="Genomic_DNA"/>
</dbReference>
<dbReference type="Proteomes" id="UP000663845">
    <property type="component" value="Unassembled WGS sequence"/>
</dbReference>
<protein>
    <submittedName>
        <fullName evidence="2">Uncharacterized protein</fullName>
    </submittedName>
</protein>
<organism evidence="2 3">
    <name type="scientific">Adineta steineri</name>
    <dbReference type="NCBI Taxonomy" id="433720"/>
    <lineage>
        <taxon>Eukaryota</taxon>
        <taxon>Metazoa</taxon>
        <taxon>Spiralia</taxon>
        <taxon>Gnathifera</taxon>
        <taxon>Rotifera</taxon>
        <taxon>Eurotatoria</taxon>
        <taxon>Bdelloidea</taxon>
        <taxon>Adinetida</taxon>
        <taxon>Adinetidae</taxon>
        <taxon>Adineta</taxon>
    </lineage>
</organism>
<proteinExistence type="predicted"/>
<accession>A0A813SFT2</accession>
<gene>
    <name evidence="2" type="ORF">JYZ213_LOCUS4973</name>
</gene>